<name>A0A1V6LR37_9FLAO</name>
<protein>
    <submittedName>
        <fullName evidence="1">Uncharacterized protein</fullName>
    </submittedName>
</protein>
<dbReference type="OrthoDB" id="639821at2"/>
<comment type="caution">
    <text evidence="1">The sequence shown here is derived from an EMBL/GenBank/DDBJ whole genome shotgun (WGS) entry which is preliminary data.</text>
</comment>
<dbReference type="Proteomes" id="UP000191680">
    <property type="component" value="Unassembled WGS sequence"/>
</dbReference>
<keyword evidence="2" id="KW-1185">Reference proteome</keyword>
<sequence>MKHKIFPFIFIFFLNFSIYSQENFEFLGFLTIRDTTLVSYRLNLTLKGKKVSGFSVTNIGGPHETKSYVSGNYYPENNTLKFQEFGIEYTKSDVETYDFCFVHFSGKVSSLEKEDIIQGQFVGRYEDGFACIDGELNVKSIDKIYKKAVKTDKKIQKLKSVPDSVKAKASLTKTIDERRLNMLKANEKTSIFTKSKHIVLRVVDVGKEDGDQISIYLDDAVLLKNKEVTNKSYTLSVNLEKPITTLKIVAQNEGTIAPNTAKLEVEIDNRVIELMSNLKEGEQTSLSFHKIKE</sequence>
<gene>
    <name evidence="1" type="ORF">BUL40_08930</name>
</gene>
<reference evidence="1 2" key="1">
    <citation type="submission" date="2016-12" db="EMBL/GenBank/DDBJ databases">
        <authorList>
            <person name="Song W.-J."/>
            <person name="Kurnit D.M."/>
        </authorList>
    </citation>
    <scope>NUCLEOTIDE SEQUENCE [LARGE SCALE GENOMIC DNA]</scope>
    <source>
        <strain evidence="1 2">HSG9</strain>
    </source>
</reference>
<organism evidence="1 2">
    <name type="scientific">Croceivirga radicis</name>
    <dbReference type="NCBI Taxonomy" id="1929488"/>
    <lineage>
        <taxon>Bacteria</taxon>
        <taxon>Pseudomonadati</taxon>
        <taxon>Bacteroidota</taxon>
        <taxon>Flavobacteriia</taxon>
        <taxon>Flavobacteriales</taxon>
        <taxon>Flavobacteriaceae</taxon>
        <taxon>Croceivirga</taxon>
    </lineage>
</organism>
<dbReference type="AlphaFoldDB" id="A0A1V6LR37"/>
<evidence type="ECO:0000313" key="1">
    <source>
        <dbReference type="EMBL" id="OQD42642.1"/>
    </source>
</evidence>
<dbReference type="EMBL" id="MTBC01000005">
    <property type="protein sequence ID" value="OQD42642.1"/>
    <property type="molecule type" value="Genomic_DNA"/>
</dbReference>
<evidence type="ECO:0000313" key="2">
    <source>
        <dbReference type="Proteomes" id="UP000191680"/>
    </source>
</evidence>
<accession>A0A1V6LR37</accession>
<proteinExistence type="predicted"/>
<dbReference type="RefSeq" id="WP_080318977.1">
    <property type="nucleotide sequence ID" value="NZ_MTBC01000005.1"/>
</dbReference>